<feature type="domain" description="TIR" evidence="1">
    <location>
        <begin position="153"/>
        <end position="252"/>
    </location>
</feature>
<name>A0A2X4R3R3_HAEHA</name>
<evidence type="ECO:0000313" key="3">
    <source>
        <dbReference type="Proteomes" id="UP000248808"/>
    </source>
</evidence>
<evidence type="ECO:0000313" key="2">
    <source>
        <dbReference type="EMBL" id="SQH96693.1"/>
    </source>
</evidence>
<dbReference type="Proteomes" id="UP000248808">
    <property type="component" value="Chromosome 1"/>
</dbReference>
<evidence type="ECO:0000259" key="1">
    <source>
        <dbReference type="Pfam" id="PF13676"/>
    </source>
</evidence>
<organism evidence="2 3">
    <name type="scientific">Haemophilus haemolyticus</name>
    <dbReference type="NCBI Taxonomy" id="726"/>
    <lineage>
        <taxon>Bacteria</taxon>
        <taxon>Pseudomonadati</taxon>
        <taxon>Pseudomonadota</taxon>
        <taxon>Gammaproteobacteria</taxon>
        <taxon>Pasteurellales</taxon>
        <taxon>Pasteurellaceae</taxon>
        <taxon>Haemophilus</taxon>
    </lineage>
</organism>
<accession>A0A2X4R3R3</accession>
<dbReference type="InterPro" id="IPR035897">
    <property type="entry name" value="Toll_tir_struct_dom_sf"/>
</dbReference>
<reference evidence="2 3" key="1">
    <citation type="submission" date="2018-06" db="EMBL/GenBank/DDBJ databases">
        <authorList>
            <consortium name="Pathogen Informatics"/>
            <person name="Doyle S."/>
        </authorList>
    </citation>
    <scope>NUCLEOTIDE SEQUENCE [LARGE SCALE GENOMIC DNA]</scope>
    <source>
        <strain evidence="2 3">NCTC10839</strain>
    </source>
</reference>
<dbReference type="Pfam" id="PF13676">
    <property type="entry name" value="TIR_2"/>
    <property type="match status" value="1"/>
</dbReference>
<dbReference type="Gene3D" id="3.40.50.10140">
    <property type="entry name" value="Toll/interleukin-1 receptor homology (TIR) domain"/>
    <property type="match status" value="1"/>
</dbReference>
<dbReference type="KEGG" id="hhz:NCTC10839_00555"/>
<proteinExistence type="predicted"/>
<dbReference type="GeneID" id="56957153"/>
<gene>
    <name evidence="2" type="ORF">NCTC10839_00555</name>
</gene>
<dbReference type="SUPFAM" id="SSF52200">
    <property type="entry name" value="Toll/Interleukin receptor TIR domain"/>
    <property type="match status" value="1"/>
</dbReference>
<dbReference type="GO" id="GO:0007165">
    <property type="term" value="P:signal transduction"/>
    <property type="evidence" value="ECO:0007669"/>
    <property type="project" value="InterPro"/>
</dbReference>
<dbReference type="AlphaFoldDB" id="A0A2X4R3R3"/>
<protein>
    <recommendedName>
        <fullName evidence="1">TIR domain-containing protein</fullName>
    </recommendedName>
</protein>
<sequence length="290" mass="33702">MDLLTYVFKGSYVNRQKDKSFIKNVLSTFNRDEITGVGIKVNNNPWSFEVFIFITIDTNYLKREIFTEWIKQFGDKYSLHNIFIGDLSKDGNIVTFKDAYTLSYFDKAFIFSESESESFIRNKILPTLRFGLRTAFEAKNPQYKSAKYQIPAIFISHSSLDKDKIALPISDYLCAKKIPIWLDRNEITLDDNLSEELIYKKIYDGISICKTGIFIVTSNFIEKSKWTKVELSICKKLGKNILLLIFDENEERVEKLKNDYSLDDSSIVLMNGMEGNYETIGQKLLENNFI</sequence>
<dbReference type="InterPro" id="IPR000157">
    <property type="entry name" value="TIR_dom"/>
</dbReference>
<dbReference type="EMBL" id="LS483458">
    <property type="protein sequence ID" value="SQH96693.1"/>
    <property type="molecule type" value="Genomic_DNA"/>
</dbReference>
<dbReference type="RefSeq" id="WP_111696241.1">
    <property type="nucleotide sequence ID" value="NZ_LS483458.1"/>
</dbReference>